<feature type="chain" id="PRO_5040773561" evidence="1">
    <location>
        <begin position="22"/>
        <end position="267"/>
    </location>
</feature>
<dbReference type="AlphaFoldDB" id="A0A9X3N2K3"/>
<reference evidence="2" key="1">
    <citation type="submission" date="2022-10" db="EMBL/GenBank/DDBJ databases">
        <title>The WGS of Solirubrobacter ginsenosidimutans DSM 21036.</title>
        <authorList>
            <person name="Jiang Z."/>
        </authorList>
    </citation>
    <scope>NUCLEOTIDE SEQUENCE</scope>
    <source>
        <strain evidence="2">DSM 21036</strain>
    </source>
</reference>
<comment type="caution">
    <text evidence="2">The sequence shown here is derived from an EMBL/GenBank/DDBJ whole genome shotgun (WGS) entry which is preliminary data.</text>
</comment>
<keyword evidence="3" id="KW-1185">Reference proteome</keyword>
<evidence type="ECO:0000313" key="3">
    <source>
        <dbReference type="Proteomes" id="UP001149140"/>
    </source>
</evidence>
<sequence length="267" mass="28421">MRRALIAAAGVFLAAAPAAHADTHYGGAAVLKGRGAAPYTSLVRKDDGRIQMRVLIVFACGEEPRVDTVARLSGSTPDGSAFSASGHTRVNGHRLRFSVSGTITPDAVEGKVRFSARGCPGFTRPLSLRVASAPAGAPAMPPPSSLFNGLSAQFAGPVRLPVTIRVARNGRVYGVWTATMKCGPKAVVPMGSSITTTKVKPDGTFLDDTPYTVRYVDGSSERYRIRFEGHFLADGAVGTLRARMQTHRKGHRYYPCDSGTQTWAARM</sequence>
<dbReference type="EMBL" id="JAPDOD010000058">
    <property type="protein sequence ID" value="MDA0166106.1"/>
    <property type="molecule type" value="Genomic_DNA"/>
</dbReference>
<protein>
    <submittedName>
        <fullName evidence="2">Uncharacterized protein</fullName>
    </submittedName>
</protein>
<proteinExistence type="predicted"/>
<keyword evidence="1" id="KW-0732">Signal</keyword>
<evidence type="ECO:0000256" key="1">
    <source>
        <dbReference type="SAM" id="SignalP"/>
    </source>
</evidence>
<accession>A0A9X3N2K3</accession>
<evidence type="ECO:0000313" key="2">
    <source>
        <dbReference type="EMBL" id="MDA0166106.1"/>
    </source>
</evidence>
<dbReference type="Proteomes" id="UP001149140">
    <property type="component" value="Unassembled WGS sequence"/>
</dbReference>
<gene>
    <name evidence="2" type="ORF">OM076_37930</name>
</gene>
<dbReference type="RefSeq" id="WP_270045366.1">
    <property type="nucleotide sequence ID" value="NZ_JAPDOD010000058.1"/>
</dbReference>
<feature type="signal peptide" evidence="1">
    <location>
        <begin position="1"/>
        <end position="21"/>
    </location>
</feature>
<organism evidence="2 3">
    <name type="scientific">Solirubrobacter ginsenosidimutans</name>
    <dbReference type="NCBI Taxonomy" id="490573"/>
    <lineage>
        <taxon>Bacteria</taxon>
        <taxon>Bacillati</taxon>
        <taxon>Actinomycetota</taxon>
        <taxon>Thermoleophilia</taxon>
        <taxon>Solirubrobacterales</taxon>
        <taxon>Solirubrobacteraceae</taxon>
        <taxon>Solirubrobacter</taxon>
    </lineage>
</organism>
<name>A0A9X3N2K3_9ACTN</name>